<gene>
    <name evidence="2" type="ORF">H8K26_04580</name>
</gene>
<name>A0ABR6XCR3_9BURK</name>
<reference evidence="2 3" key="1">
    <citation type="submission" date="2020-08" db="EMBL/GenBank/DDBJ databases">
        <title>Novel species isolated from subtropical streams in China.</title>
        <authorList>
            <person name="Lu H."/>
        </authorList>
    </citation>
    <scope>NUCLEOTIDE SEQUENCE [LARGE SCALE GENOMIC DNA]</scope>
    <source>
        <strain evidence="2 3">CCTCC AB 2015119</strain>
    </source>
</reference>
<dbReference type="Gene3D" id="3.40.50.10610">
    <property type="entry name" value="ABC-type transport auxiliary lipoprotein component"/>
    <property type="match status" value="1"/>
</dbReference>
<evidence type="ECO:0000313" key="2">
    <source>
        <dbReference type="EMBL" id="MBC3810709.1"/>
    </source>
</evidence>
<organism evidence="2 3">
    <name type="scientific">Undibacterium aquatile</name>
    <dbReference type="NCBI Taxonomy" id="1537398"/>
    <lineage>
        <taxon>Bacteria</taxon>
        <taxon>Pseudomonadati</taxon>
        <taxon>Pseudomonadota</taxon>
        <taxon>Betaproteobacteria</taxon>
        <taxon>Burkholderiales</taxon>
        <taxon>Oxalobacteraceae</taxon>
        <taxon>Undibacterium</taxon>
    </lineage>
</organism>
<evidence type="ECO:0000313" key="3">
    <source>
        <dbReference type="Proteomes" id="UP000637632"/>
    </source>
</evidence>
<dbReference type="RefSeq" id="WP_190477730.1">
    <property type="nucleotide sequence ID" value="NZ_JACOFT010000002.1"/>
</dbReference>
<dbReference type="EMBL" id="JACOFT010000002">
    <property type="protein sequence ID" value="MBC3810709.1"/>
    <property type="molecule type" value="Genomic_DNA"/>
</dbReference>
<keyword evidence="3" id="KW-1185">Reference proteome</keyword>
<feature type="domain" description="Flagellar assembly protein T middle" evidence="1">
    <location>
        <begin position="36"/>
        <end position="164"/>
    </location>
</feature>
<dbReference type="PROSITE" id="PS51257">
    <property type="entry name" value="PROKAR_LIPOPROTEIN"/>
    <property type="match status" value="1"/>
</dbReference>
<dbReference type="Proteomes" id="UP000637632">
    <property type="component" value="Unassembled WGS sequence"/>
</dbReference>
<accession>A0ABR6XCR3</accession>
<comment type="caution">
    <text evidence="2">The sequence shown here is derived from an EMBL/GenBank/DDBJ whole genome shotgun (WGS) entry which is preliminary data.</text>
</comment>
<dbReference type="InterPro" id="IPR032386">
    <property type="entry name" value="FlgT_M"/>
</dbReference>
<dbReference type="Pfam" id="PF16539">
    <property type="entry name" value="FlgT_M"/>
    <property type="match status" value="1"/>
</dbReference>
<evidence type="ECO:0000259" key="1">
    <source>
        <dbReference type="Pfam" id="PF16539"/>
    </source>
</evidence>
<sequence length="207" mass="22705">MRVYRLAVIHYFLLTLACITPLIVHAQTPELSPDGARSILLTGFAVNKQAQLKDIDNIAQGMPREIGHRLEKQLWKVKTTPDLLSTEWRLSPASPQLLGQIAGLYDVRYVVAGEVRDAGISTQSMLWGLREKQSRVIDIEIRVYDARAGSLLGRFDFSGKASGDVLIGAEHVFAGDAFRSTAYGKAIDEVIEQAAQAISATLLSQAQ</sequence>
<proteinExistence type="predicted"/>
<protein>
    <recommendedName>
        <fullName evidence="1">Flagellar assembly protein T middle domain-containing protein</fullName>
    </recommendedName>
</protein>